<keyword evidence="3" id="KW-1185">Reference proteome</keyword>
<dbReference type="RefSeq" id="WP_251743161.1">
    <property type="nucleotide sequence ID" value="NZ_JBHUOJ010000021.1"/>
</dbReference>
<evidence type="ECO:0000313" key="2">
    <source>
        <dbReference type="EMBL" id="MFD2833539.1"/>
    </source>
</evidence>
<protein>
    <recommendedName>
        <fullName evidence="4">Tyr recombinase domain-containing protein</fullName>
    </recommendedName>
</protein>
<comment type="caution">
    <text evidence="2">The sequence shown here is derived from an EMBL/GenBank/DDBJ whole genome shotgun (WGS) entry which is preliminary data.</text>
</comment>
<dbReference type="EMBL" id="JBHUOJ010000021">
    <property type="protein sequence ID" value="MFD2833539.1"/>
    <property type="molecule type" value="Genomic_DNA"/>
</dbReference>
<organism evidence="2 3">
    <name type="scientific">Christiangramia antarctica</name>
    <dbReference type="NCBI Taxonomy" id="2058158"/>
    <lineage>
        <taxon>Bacteria</taxon>
        <taxon>Pseudomonadati</taxon>
        <taxon>Bacteroidota</taxon>
        <taxon>Flavobacteriia</taxon>
        <taxon>Flavobacteriales</taxon>
        <taxon>Flavobacteriaceae</taxon>
        <taxon>Christiangramia</taxon>
    </lineage>
</organism>
<evidence type="ECO:0000256" key="1">
    <source>
        <dbReference type="ARBA" id="ARBA00023172"/>
    </source>
</evidence>
<evidence type="ECO:0000313" key="3">
    <source>
        <dbReference type="Proteomes" id="UP001597438"/>
    </source>
</evidence>
<proteinExistence type="predicted"/>
<dbReference type="SUPFAM" id="SSF56349">
    <property type="entry name" value="DNA breaking-rejoining enzymes"/>
    <property type="match status" value="1"/>
</dbReference>
<dbReference type="InterPro" id="IPR011010">
    <property type="entry name" value="DNA_brk_join_enz"/>
</dbReference>
<accession>A0ABW5X547</accession>
<name>A0ABW5X547_9FLAO</name>
<gene>
    <name evidence="2" type="ORF">ACFSYS_09590</name>
</gene>
<dbReference type="Proteomes" id="UP001597438">
    <property type="component" value="Unassembled WGS sequence"/>
</dbReference>
<dbReference type="Gene3D" id="1.10.443.10">
    <property type="entry name" value="Intergrase catalytic core"/>
    <property type="match status" value="1"/>
</dbReference>
<keyword evidence="1" id="KW-0233">DNA recombination</keyword>
<reference evidence="3" key="1">
    <citation type="journal article" date="2019" name="Int. J. Syst. Evol. Microbiol.">
        <title>The Global Catalogue of Microorganisms (GCM) 10K type strain sequencing project: providing services to taxonomists for standard genome sequencing and annotation.</title>
        <authorList>
            <consortium name="The Broad Institute Genomics Platform"/>
            <consortium name="The Broad Institute Genome Sequencing Center for Infectious Disease"/>
            <person name="Wu L."/>
            <person name="Ma J."/>
        </authorList>
    </citation>
    <scope>NUCLEOTIDE SEQUENCE [LARGE SCALE GENOMIC DNA]</scope>
    <source>
        <strain evidence="3">KCTC 52925</strain>
    </source>
</reference>
<dbReference type="InterPro" id="IPR013762">
    <property type="entry name" value="Integrase-like_cat_sf"/>
</dbReference>
<evidence type="ECO:0008006" key="4">
    <source>
        <dbReference type="Google" id="ProtNLM"/>
    </source>
</evidence>
<sequence length="66" mass="7464">MLKKIVEDAGIDEKITSYYFSNFWTTSAKDIGISTKFISEGLGHHFLITTEIYLKSFDDAKDLVVA</sequence>